<accession>A0ABQ0MET8</accession>
<protein>
    <submittedName>
        <fullName evidence="1">Uncharacterized protein</fullName>
    </submittedName>
</protein>
<evidence type="ECO:0000313" key="1">
    <source>
        <dbReference type="EMBL" id="GAW65617.1"/>
    </source>
</evidence>
<keyword evidence="2" id="KW-1185">Reference proteome</keyword>
<name>A0ABQ0MET8_9BACT</name>
<reference evidence="2" key="1">
    <citation type="submission" date="2017-05" db="EMBL/GenBank/DDBJ databases">
        <title>Draft genome sequence of Geobacter pelophilus, a iron(III)-reducing bacteria.</title>
        <authorList>
            <person name="Aoyagi T."/>
            <person name="Koike H."/>
            <person name="Morita T."/>
            <person name="Sato Y."/>
            <person name="Habe H."/>
            <person name="Hori T."/>
        </authorList>
    </citation>
    <scope>NUCLEOTIDE SEQUENCE [LARGE SCALE GENOMIC DNA]</scope>
    <source>
        <strain evidence="2">Drf2</strain>
    </source>
</reference>
<proteinExistence type="predicted"/>
<sequence>MAMRRNVLLLVDYGVNNAIHVGLFKKHLKDAGWREGLIEGSFEKPLDLSDSEIEKAVQEEVDGAADKADFKKTCCELFVTEDELKFCWDWNTP</sequence>
<dbReference type="Proteomes" id="UP000194153">
    <property type="component" value="Unassembled WGS sequence"/>
</dbReference>
<comment type="caution">
    <text evidence="1">The sequence shown here is derived from an EMBL/GenBank/DDBJ whole genome shotgun (WGS) entry which is preliminary data.</text>
</comment>
<gene>
    <name evidence="1" type="ORF">GPEL0_01f0601</name>
</gene>
<evidence type="ECO:0000313" key="2">
    <source>
        <dbReference type="Proteomes" id="UP000194153"/>
    </source>
</evidence>
<organism evidence="1 2">
    <name type="scientific">Geoanaerobacter pelophilus</name>
    <dbReference type="NCBI Taxonomy" id="60036"/>
    <lineage>
        <taxon>Bacteria</taxon>
        <taxon>Pseudomonadati</taxon>
        <taxon>Thermodesulfobacteriota</taxon>
        <taxon>Desulfuromonadia</taxon>
        <taxon>Geobacterales</taxon>
        <taxon>Geobacteraceae</taxon>
        <taxon>Geoanaerobacter</taxon>
    </lineage>
</organism>
<dbReference type="EMBL" id="BDQG01000001">
    <property type="protein sequence ID" value="GAW65617.1"/>
    <property type="molecule type" value="Genomic_DNA"/>
</dbReference>